<keyword evidence="2" id="KW-1185">Reference proteome</keyword>
<dbReference type="SMART" id="SM00028">
    <property type="entry name" value="TPR"/>
    <property type="match status" value="2"/>
</dbReference>
<dbReference type="RefSeq" id="WP_132125323.1">
    <property type="nucleotide sequence ID" value="NZ_SLWS01000015.1"/>
</dbReference>
<organism evidence="1 2">
    <name type="scientific">Actinocrispum wychmicini</name>
    <dbReference type="NCBI Taxonomy" id="1213861"/>
    <lineage>
        <taxon>Bacteria</taxon>
        <taxon>Bacillati</taxon>
        <taxon>Actinomycetota</taxon>
        <taxon>Actinomycetes</taxon>
        <taxon>Pseudonocardiales</taxon>
        <taxon>Pseudonocardiaceae</taxon>
        <taxon>Actinocrispum</taxon>
    </lineage>
</organism>
<accession>A0A4R2ITT1</accession>
<dbReference type="InterPro" id="IPR011990">
    <property type="entry name" value="TPR-like_helical_dom_sf"/>
</dbReference>
<dbReference type="AlphaFoldDB" id="A0A4R2ITT1"/>
<dbReference type="InterPro" id="IPR019734">
    <property type="entry name" value="TPR_rpt"/>
</dbReference>
<proteinExistence type="predicted"/>
<dbReference type="OrthoDB" id="3213425at2"/>
<gene>
    <name evidence="1" type="ORF">EV192_115202</name>
</gene>
<dbReference type="EMBL" id="SLWS01000015">
    <property type="protein sequence ID" value="TCO48981.1"/>
    <property type="molecule type" value="Genomic_DNA"/>
</dbReference>
<evidence type="ECO:0000313" key="2">
    <source>
        <dbReference type="Proteomes" id="UP000295680"/>
    </source>
</evidence>
<dbReference type="Proteomes" id="UP000295680">
    <property type="component" value="Unassembled WGS sequence"/>
</dbReference>
<sequence>MDSLGQRHHRIGDSDVDRLEARTRAQRAIDYRSGGGSSFPELPTLIHDAHHMLGLAGTEATRGRLHLAVADVHNLTGWVYFDIGLPARAQAHFSQALALAGQSHDDDLVANVFYRLGRVCLHHGDPAQALEYFDFGQLAADRPGGELTASILSMNQAWAHAKTGAADPARLLMERATDQFGAADHRDPPDWARFFTETEMLAMTGAVHTTLAGEVDPRHTDRAIPALTEATDRYGRDMARSLTFGLLMLAENHLLSGDVDDGVDVGFRALASAESLTSTRVRDRMRPLRQRAEEHHAHSGARELAVRIDSFNAATTP</sequence>
<protein>
    <submittedName>
        <fullName evidence="1">Tetratricopeptide repeat protein</fullName>
    </submittedName>
</protein>
<dbReference type="Pfam" id="PF13424">
    <property type="entry name" value="TPR_12"/>
    <property type="match status" value="1"/>
</dbReference>
<evidence type="ECO:0000313" key="1">
    <source>
        <dbReference type="EMBL" id="TCO48981.1"/>
    </source>
</evidence>
<comment type="caution">
    <text evidence="1">The sequence shown here is derived from an EMBL/GenBank/DDBJ whole genome shotgun (WGS) entry which is preliminary data.</text>
</comment>
<dbReference type="Gene3D" id="1.25.40.10">
    <property type="entry name" value="Tetratricopeptide repeat domain"/>
    <property type="match status" value="1"/>
</dbReference>
<dbReference type="SUPFAM" id="SSF48452">
    <property type="entry name" value="TPR-like"/>
    <property type="match status" value="1"/>
</dbReference>
<reference evidence="1 2" key="1">
    <citation type="submission" date="2019-03" db="EMBL/GenBank/DDBJ databases">
        <title>Genomic Encyclopedia of Type Strains, Phase IV (KMG-IV): sequencing the most valuable type-strain genomes for metagenomic binning, comparative biology and taxonomic classification.</title>
        <authorList>
            <person name="Goeker M."/>
        </authorList>
    </citation>
    <scope>NUCLEOTIDE SEQUENCE [LARGE SCALE GENOMIC DNA]</scope>
    <source>
        <strain evidence="1 2">DSM 45934</strain>
    </source>
</reference>
<name>A0A4R2ITT1_9PSEU</name>